<accession>A0A1F8BBE7</accession>
<sequence length="133" mass="14075">MNTRLRLVASLVLVIAVVVSVVPLGTVTAAPAEQGVLPPDVWVSCYSRAGEHATVVGVDATKGGTTGEAYVVFGLRALRVFRGLSRGSGAFYTTNARVTVLVVYQQSGGARWTGRYTLTFGEGTKCKLQRLIS</sequence>
<dbReference type="EMBL" id="MGHF01000041">
    <property type="protein sequence ID" value="OGM61376.1"/>
    <property type="molecule type" value="Genomic_DNA"/>
</dbReference>
<organism evidence="1 2">
    <name type="scientific">Candidatus Woesebacteria bacterium RIFCSPLOWO2_01_FULL_39_21</name>
    <dbReference type="NCBI Taxonomy" id="1802519"/>
    <lineage>
        <taxon>Bacteria</taxon>
        <taxon>Candidatus Woeseibacteriota</taxon>
    </lineage>
</organism>
<reference evidence="1 2" key="1">
    <citation type="journal article" date="2016" name="Nat. Commun.">
        <title>Thousands of microbial genomes shed light on interconnected biogeochemical processes in an aquifer system.</title>
        <authorList>
            <person name="Anantharaman K."/>
            <person name="Brown C.T."/>
            <person name="Hug L.A."/>
            <person name="Sharon I."/>
            <person name="Castelle C.J."/>
            <person name="Probst A.J."/>
            <person name="Thomas B.C."/>
            <person name="Singh A."/>
            <person name="Wilkins M.J."/>
            <person name="Karaoz U."/>
            <person name="Brodie E.L."/>
            <person name="Williams K.H."/>
            <person name="Hubbard S.S."/>
            <person name="Banfield J.F."/>
        </authorList>
    </citation>
    <scope>NUCLEOTIDE SEQUENCE [LARGE SCALE GENOMIC DNA]</scope>
</reference>
<dbReference type="Proteomes" id="UP000177082">
    <property type="component" value="Unassembled WGS sequence"/>
</dbReference>
<name>A0A1F8BBE7_9BACT</name>
<dbReference type="AlphaFoldDB" id="A0A1F8BBE7"/>
<protein>
    <submittedName>
        <fullName evidence="1">Uncharacterized protein</fullName>
    </submittedName>
</protein>
<evidence type="ECO:0000313" key="1">
    <source>
        <dbReference type="EMBL" id="OGM61376.1"/>
    </source>
</evidence>
<proteinExistence type="predicted"/>
<evidence type="ECO:0000313" key="2">
    <source>
        <dbReference type="Proteomes" id="UP000177082"/>
    </source>
</evidence>
<gene>
    <name evidence="1" type="ORF">A2961_03655</name>
</gene>
<comment type="caution">
    <text evidence="1">The sequence shown here is derived from an EMBL/GenBank/DDBJ whole genome shotgun (WGS) entry which is preliminary data.</text>
</comment>